<dbReference type="InterPro" id="IPR037518">
    <property type="entry name" value="MPN"/>
</dbReference>
<evidence type="ECO:0000256" key="1">
    <source>
        <dbReference type="ARBA" id="ARBA00022670"/>
    </source>
</evidence>
<dbReference type="CDD" id="cd08070">
    <property type="entry name" value="MPN_like"/>
    <property type="match status" value="1"/>
</dbReference>
<evidence type="ECO:0000256" key="3">
    <source>
        <dbReference type="ARBA" id="ARBA00022801"/>
    </source>
</evidence>
<dbReference type="InterPro" id="IPR028090">
    <property type="entry name" value="JAB_dom_prok"/>
</dbReference>
<comment type="caution">
    <text evidence="7">The sequence shown here is derived from an EMBL/GenBank/DDBJ whole genome shotgun (WGS) entry which is preliminary data.</text>
</comment>
<evidence type="ECO:0000313" key="8">
    <source>
        <dbReference type="Proteomes" id="UP001595828"/>
    </source>
</evidence>
<keyword evidence="2" id="KW-0479">Metal-binding</keyword>
<dbReference type="PANTHER" id="PTHR34858">
    <property type="entry name" value="CYSO-CYSTEINE PEPTIDASE"/>
    <property type="match status" value="1"/>
</dbReference>
<dbReference type="Gene3D" id="3.40.140.10">
    <property type="entry name" value="Cytidine Deaminase, domain 2"/>
    <property type="match status" value="1"/>
</dbReference>
<evidence type="ECO:0000313" key="7">
    <source>
        <dbReference type="EMBL" id="MFC4294496.1"/>
    </source>
</evidence>
<evidence type="ECO:0000256" key="4">
    <source>
        <dbReference type="ARBA" id="ARBA00022833"/>
    </source>
</evidence>
<keyword evidence="4" id="KW-0862">Zinc</keyword>
<accession>A0ABV8RQD1</accession>
<keyword evidence="5" id="KW-0482">Metalloprotease</keyword>
<gene>
    <name evidence="7" type="ORF">ACFO0A_05415</name>
</gene>
<dbReference type="EMBL" id="JBHSDR010000003">
    <property type="protein sequence ID" value="MFC4294496.1"/>
    <property type="molecule type" value="Genomic_DNA"/>
</dbReference>
<evidence type="ECO:0000256" key="5">
    <source>
        <dbReference type="ARBA" id="ARBA00023049"/>
    </source>
</evidence>
<dbReference type="SUPFAM" id="SSF102712">
    <property type="entry name" value="JAB1/MPN domain"/>
    <property type="match status" value="1"/>
</dbReference>
<dbReference type="Pfam" id="PF14464">
    <property type="entry name" value="Prok-JAB"/>
    <property type="match status" value="1"/>
</dbReference>
<dbReference type="Proteomes" id="UP001595828">
    <property type="component" value="Unassembled WGS sequence"/>
</dbReference>
<keyword evidence="3" id="KW-0378">Hydrolase</keyword>
<dbReference type="InterPro" id="IPR051929">
    <property type="entry name" value="VirAsm_ModProt"/>
</dbReference>
<dbReference type="PANTHER" id="PTHR34858:SF1">
    <property type="entry name" value="CYSO-CYSTEINE PEPTIDASE"/>
    <property type="match status" value="1"/>
</dbReference>
<dbReference type="RefSeq" id="WP_379537945.1">
    <property type="nucleotide sequence ID" value="NZ_JBHSDR010000003.1"/>
</dbReference>
<evidence type="ECO:0000256" key="2">
    <source>
        <dbReference type="ARBA" id="ARBA00022723"/>
    </source>
</evidence>
<sequence>MTSSLIEELRRLAAQSAPEECCGLLLGDEPLAVAQSCANVSDEPRRRFEIDPVALIAAHKAERAGGPRLAGYFHSHPEGPAEPSFTDRALASGDGRVWAIVGAGEVRFWRDGAGGLELLSTVVTDG</sequence>
<protein>
    <submittedName>
        <fullName evidence="7">Mov34/MPN/PAD-1 family protein</fullName>
    </submittedName>
</protein>
<feature type="domain" description="MPN" evidence="6">
    <location>
        <begin position="1"/>
        <end position="126"/>
    </location>
</feature>
<dbReference type="PROSITE" id="PS50249">
    <property type="entry name" value="MPN"/>
    <property type="match status" value="1"/>
</dbReference>
<reference evidence="8" key="1">
    <citation type="journal article" date="2019" name="Int. J. Syst. Evol. Microbiol.">
        <title>The Global Catalogue of Microorganisms (GCM) 10K type strain sequencing project: providing services to taxonomists for standard genome sequencing and annotation.</title>
        <authorList>
            <consortium name="The Broad Institute Genomics Platform"/>
            <consortium name="The Broad Institute Genome Sequencing Center for Infectious Disease"/>
            <person name="Wu L."/>
            <person name="Ma J."/>
        </authorList>
    </citation>
    <scope>NUCLEOTIDE SEQUENCE [LARGE SCALE GENOMIC DNA]</scope>
    <source>
        <strain evidence="8">CGMCC 1.12989</strain>
    </source>
</reference>
<organism evidence="7 8">
    <name type="scientific">Novosphingobium tardum</name>
    <dbReference type="NCBI Taxonomy" id="1538021"/>
    <lineage>
        <taxon>Bacteria</taxon>
        <taxon>Pseudomonadati</taxon>
        <taxon>Pseudomonadota</taxon>
        <taxon>Alphaproteobacteria</taxon>
        <taxon>Sphingomonadales</taxon>
        <taxon>Sphingomonadaceae</taxon>
        <taxon>Novosphingobium</taxon>
    </lineage>
</organism>
<name>A0ABV8RQD1_9SPHN</name>
<evidence type="ECO:0000259" key="6">
    <source>
        <dbReference type="PROSITE" id="PS50249"/>
    </source>
</evidence>
<proteinExistence type="predicted"/>
<keyword evidence="8" id="KW-1185">Reference proteome</keyword>
<keyword evidence="1" id="KW-0645">Protease</keyword>